<evidence type="ECO:0000256" key="1">
    <source>
        <dbReference type="SAM" id="Phobius"/>
    </source>
</evidence>
<evidence type="ECO:0000313" key="2">
    <source>
        <dbReference type="EMBL" id="GAH12001.1"/>
    </source>
</evidence>
<name>X1CU53_9ZZZZ</name>
<accession>X1CU53</accession>
<keyword evidence="1" id="KW-1133">Transmembrane helix</keyword>
<comment type="caution">
    <text evidence="2">The sequence shown here is derived from an EMBL/GenBank/DDBJ whole genome shotgun (WGS) entry which is preliminary data.</text>
</comment>
<feature type="non-terminal residue" evidence="2">
    <location>
        <position position="1"/>
    </location>
</feature>
<sequence length="77" mass="8096">SVAGSVVSSEHPMGNGTHVDIWFMISICDALAPGTINGSVRMLAAVLSVVIVKLMLMISPGAPIIQVSHRTHIGFKQ</sequence>
<reference evidence="2" key="1">
    <citation type="journal article" date="2014" name="Front. Microbiol.">
        <title>High frequency of phylogenetically diverse reductive dehalogenase-homologous genes in deep subseafloor sedimentary metagenomes.</title>
        <authorList>
            <person name="Kawai M."/>
            <person name="Futagami T."/>
            <person name="Toyoda A."/>
            <person name="Takaki Y."/>
            <person name="Nishi S."/>
            <person name="Hori S."/>
            <person name="Arai W."/>
            <person name="Tsubouchi T."/>
            <person name="Morono Y."/>
            <person name="Uchiyama I."/>
            <person name="Ito T."/>
            <person name="Fujiyama A."/>
            <person name="Inagaki F."/>
            <person name="Takami H."/>
        </authorList>
    </citation>
    <scope>NUCLEOTIDE SEQUENCE</scope>
    <source>
        <strain evidence="2">Expedition CK06-06</strain>
    </source>
</reference>
<proteinExistence type="predicted"/>
<gene>
    <name evidence="2" type="ORF">S01H4_64606</name>
</gene>
<protein>
    <submittedName>
        <fullName evidence="2">Uncharacterized protein</fullName>
    </submittedName>
</protein>
<organism evidence="2">
    <name type="scientific">marine sediment metagenome</name>
    <dbReference type="NCBI Taxonomy" id="412755"/>
    <lineage>
        <taxon>unclassified sequences</taxon>
        <taxon>metagenomes</taxon>
        <taxon>ecological metagenomes</taxon>
    </lineage>
</organism>
<dbReference type="EMBL" id="BART01039237">
    <property type="protein sequence ID" value="GAH12001.1"/>
    <property type="molecule type" value="Genomic_DNA"/>
</dbReference>
<dbReference type="AlphaFoldDB" id="X1CU53"/>
<feature type="transmembrane region" description="Helical" evidence="1">
    <location>
        <begin position="42"/>
        <end position="65"/>
    </location>
</feature>
<keyword evidence="1" id="KW-0472">Membrane</keyword>
<keyword evidence="1" id="KW-0812">Transmembrane</keyword>